<proteinExistence type="predicted"/>
<feature type="non-terminal residue" evidence="2">
    <location>
        <position position="44"/>
    </location>
</feature>
<feature type="non-terminal residue" evidence="2">
    <location>
        <position position="1"/>
    </location>
</feature>
<evidence type="ECO:0000256" key="1">
    <source>
        <dbReference type="SAM" id="MobiDB-lite"/>
    </source>
</evidence>
<protein>
    <submittedName>
        <fullName evidence="2">Uncharacterized protein</fullName>
    </submittedName>
</protein>
<sequence length="44" mass="4594">CSASRGRSPPAPCGPSRRFPPPHGSNALRPPIGSGRTVLFRPKA</sequence>
<gene>
    <name evidence="2" type="ORF">AVDCRST_MAG83-3110</name>
</gene>
<reference evidence="2" key="1">
    <citation type="submission" date="2020-02" db="EMBL/GenBank/DDBJ databases">
        <authorList>
            <person name="Meier V. D."/>
        </authorList>
    </citation>
    <scope>NUCLEOTIDE SEQUENCE</scope>
    <source>
        <strain evidence="2">AVDCRST_MAG83</strain>
    </source>
</reference>
<evidence type="ECO:0000313" key="2">
    <source>
        <dbReference type="EMBL" id="CAA9268926.1"/>
    </source>
</evidence>
<accession>A0A6J4J614</accession>
<dbReference type="AlphaFoldDB" id="A0A6J4J614"/>
<feature type="region of interest" description="Disordered" evidence="1">
    <location>
        <begin position="1"/>
        <end position="44"/>
    </location>
</feature>
<dbReference type="EMBL" id="CADCTE010000169">
    <property type="protein sequence ID" value="CAA9268926.1"/>
    <property type="molecule type" value="Genomic_DNA"/>
</dbReference>
<feature type="compositionally biased region" description="Pro residues" evidence="1">
    <location>
        <begin position="9"/>
        <end position="23"/>
    </location>
</feature>
<name>A0A6J4J614_9MICC</name>
<organism evidence="2">
    <name type="scientific">uncultured Arthrobacter sp</name>
    <dbReference type="NCBI Taxonomy" id="114050"/>
    <lineage>
        <taxon>Bacteria</taxon>
        <taxon>Bacillati</taxon>
        <taxon>Actinomycetota</taxon>
        <taxon>Actinomycetes</taxon>
        <taxon>Micrococcales</taxon>
        <taxon>Micrococcaceae</taxon>
        <taxon>Arthrobacter</taxon>
        <taxon>environmental samples</taxon>
    </lineage>
</organism>